<keyword evidence="4 13" id="KW-0479">Metal-binding</keyword>
<gene>
    <name evidence="15" type="primary">TFB4_2</name>
    <name evidence="15" type="ORF">EC957_000112</name>
</gene>
<dbReference type="InterPro" id="IPR036465">
    <property type="entry name" value="vWFA_dom_sf"/>
</dbReference>
<feature type="region of interest" description="Disordered" evidence="14">
    <location>
        <begin position="487"/>
        <end position="518"/>
    </location>
</feature>
<keyword evidence="8 13" id="KW-0805">Transcription regulation</keyword>
<reference evidence="15" key="1">
    <citation type="journal article" date="2020" name="Fungal Divers.">
        <title>Resolving the Mortierellaceae phylogeny through synthesis of multi-gene phylogenetics and phylogenomics.</title>
        <authorList>
            <person name="Vandepol N."/>
            <person name="Liber J."/>
            <person name="Desiro A."/>
            <person name="Na H."/>
            <person name="Kennedy M."/>
            <person name="Barry K."/>
            <person name="Grigoriev I.V."/>
            <person name="Miller A.N."/>
            <person name="O'Donnell K."/>
            <person name="Stajich J.E."/>
            <person name="Bonito G."/>
        </authorList>
    </citation>
    <scope>NUCLEOTIDE SEQUENCE</scope>
    <source>
        <strain evidence="15">NRRL 2591</strain>
    </source>
</reference>
<dbReference type="GO" id="GO:0006289">
    <property type="term" value="P:nucleotide-excision repair"/>
    <property type="evidence" value="ECO:0007669"/>
    <property type="project" value="UniProtKB-UniRule"/>
</dbReference>
<comment type="subcellular location">
    <subcellularLocation>
        <location evidence="1 13">Nucleus</location>
    </subcellularLocation>
</comment>
<dbReference type="GO" id="GO:0000439">
    <property type="term" value="C:transcription factor TFIIH core complex"/>
    <property type="evidence" value="ECO:0007669"/>
    <property type="project" value="UniProtKB-UniRule"/>
</dbReference>
<comment type="function">
    <text evidence="13">Component of the general transcription and DNA repair factor IIH (TFIIH) core complex, which is involved in general and transcription-coupled nucleotide excision repair (NER) of damaged DNA and, when complexed to TFIIK, in RNA transcription by RNA polymerase II. In NER, TFIIH acts by opening DNA around the lesion to allow the excision of the damaged oligonucleotide and its replacement by a new DNA fragment. In transcription, TFIIH has an essential role in transcription initiation. When the pre-initiation complex (PIC) has been established, TFIIH is required for promoter opening and promoter escape. Phosphorylation of the C-terminal tail (CTD) of the largest subunit of RNA polymerase II by the kinase module TFIIK controls the initiation of transcription.</text>
</comment>
<evidence type="ECO:0000256" key="2">
    <source>
        <dbReference type="ARBA" id="ARBA00005273"/>
    </source>
</evidence>
<keyword evidence="7 13" id="KW-0862">Zinc</keyword>
<feature type="compositionally biased region" description="Low complexity" evidence="14">
    <location>
        <begin position="562"/>
        <end position="572"/>
    </location>
</feature>
<dbReference type="EMBL" id="JAAAXW010000001">
    <property type="protein sequence ID" value="KAF9552039.1"/>
    <property type="molecule type" value="Genomic_DNA"/>
</dbReference>
<dbReference type="GO" id="GO:0006355">
    <property type="term" value="P:regulation of DNA-templated transcription"/>
    <property type="evidence" value="ECO:0007669"/>
    <property type="project" value="InterPro"/>
</dbReference>
<evidence type="ECO:0000256" key="3">
    <source>
        <dbReference type="ARBA" id="ARBA00021280"/>
    </source>
</evidence>
<evidence type="ECO:0000256" key="12">
    <source>
        <dbReference type="ARBA" id="ARBA00033341"/>
    </source>
</evidence>
<evidence type="ECO:0000256" key="7">
    <source>
        <dbReference type="ARBA" id="ARBA00022833"/>
    </source>
</evidence>
<dbReference type="AlphaFoldDB" id="A0A9P6FJ76"/>
<feature type="compositionally biased region" description="Gly residues" evidence="14">
    <location>
        <begin position="606"/>
        <end position="626"/>
    </location>
</feature>
<evidence type="ECO:0000256" key="5">
    <source>
        <dbReference type="ARBA" id="ARBA00022763"/>
    </source>
</evidence>
<evidence type="ECO:0000256" key="11">
    <source>
        <dbReference type="ARBA" id="ARBA00023242"/>
    </source>
</evidence>
<organism evidence="15 16">
    <name type="scientific">Mortierella hygrophila</name>
    <dbReference type="NCBI Taxonomy" id="979708"/>
    <lineage>
        <taxon>Eukaryota</taxon>
        <taxon>Fungi</taxon>
        <taxon>Fungi incertae sedis</taxon>
        <taxon>Mucoromycota</taxon>
        <taxon>Mortierellomycotina</taxon>
        <taxon>Mortierellomycetes</taxon>
        <taxon>Mortierellales</taxon>
        <taxon>Mortierellaceae</taxon>
        <taxon>Mortierella</taxon>
    </lineage>
</organism>
<feature type="compositionally biased region" description="Low complexity" evidence="14">
    <location>
        <begin position="541"/>
        <end position="553"/>
    </location>
</feature>
<keyword evidence="5 13" id="KW-0227">DNA damage</keyword>
<keyword evidence="16" id="KW-1185">Reference proteome</keyword>
<dbReference type="GO" id="GO:0008270">
    <property type="term" value="F:zinc ion binding"/>
    <property type="evidence" value="ECO:0007669"/>
    <property type="project" value="UniProtKB-KW"/>
</dbReference>
<comment type="similarity">
    <text evidence="2 13">Belongs to the TFB4 family.</text>
</comment>
<keyword evidence="6 13" id="KW-0863">Zinc-finger</keyword>
<evidence type="ECO:0000313" key="15">
    <source>
        <dbReference type="EMBL" id="KAF9552039.1"/>
    </source>
</evidence>
<keyword evidence="10 13" id="KW-0234">DNA repair</keyword>
<dbReference type="PANTHER" id="PTHR12831:SF0">
    <property type="entry name" value="GENERAL TRANSCRIPTION FACTOR IIH SUBUNIT 3"/>
    <property type="match status" value="1"/>
</dbReference>
<evidence type="ECO:0000256" key="8">
    <source>
        <dbReference type="ARBA" id="ARBA00023015"/>
    </source>
</evidence>
<dbReference type="GO" id="GO:0005675">
    <property type="term" value="C:transcription factor TFIIH holo complex"/>
    <property type="evidence" value="ECO:0007669"/>
    <property type="project" value="UniProtKB-UniRule"/>
</dbReference>
<evidence type="ECO:0000256" key="4">
    <source>
        <dbReference type="ARBA" id="ARBA00022723"/>
    </source>
</evidence>
<evidence type="ECO:0000256" key="6">
    <source>
        <dbReference type="ARBA" id="ARBA00022771"/>
    </source>
</evidence>
<dbReference type="InterPro" id="IPR004600">
    <property type="entry name" value="TFIIH_Tfb4/GTF2H3"/>
</dbReference>
<dbReference type="Gene3D" id="3.40.50.410">
    <property type="entry name" value="von Willebrand factor, type A domain"/>
    <property type="match status" value="1"/>
</dbReference>
<sequence length="634" mass="69300">MKDISTNDSNLLVMVIDTNPFEWEHPSAPLKLNEALQHILAFMNAHLAGRHDNKLAVIASHVGVSKFLYPTPNEPIPGGKVPTKKDANAYQSFKVVNEAVLEGVERLLRDPKPTLEEKDLGSSKIAASLSLGLCYINQTLKLDALGHVKPRILVLTVSPDSSSDYIPIMNCIFSAQKANIPIDVCKIWGEDAVFLQQAAHITEGIYMRPNDPRGLLQVLMFSFLPDMFARNYLYLPGQDQVDFRAALLQLLSCLLNVQNEIRVPASSQSCEKIGSKGRRLQPWITKAEHSNHTIAIALITRIRMLDEQAQNHLTDMDMDVGSRSVLVTQNEKIIFCIDLDLSMDEHFMIGEKLNDTRINRTKQVLKWFIAQKSKWNAEHEFAVIILGEKAVWYLEALHVTRKFFFDCVYIHNKASEVTGDIKPQEIYDRLTEMEDTRSPGYFYELTRVLKKFSVAMGELLANPAVRAVQEDGFPRMASPPSVRATLEMMEQQQQQQSQKQALSPNAKRPEIPVRYKSPEMTGVLSSPTFFGGAAGAASQLSATATGGNGTNAPRTPPPPPSSHTAAARSTSPFGAASPSRGARPELSQVSSRPGSVTGMRSPPSGPGGAAGGGNGSGTGGNSGAGTGMDDAILI</sequence>
<evidence type="ECO:0000313" key="16">
    <source>
        <dbReference type="Proteomes" id="UP000723463"/>
    </source>
</evidence>
<proteinExistence type="inferred from homology"/>
<evidence type="ECO:0000256" key="14">
    <source>
        <dbReference type="SAM" id="MobiDB-lite"/>
    </source>
</evidence>
<dbReference type="Proteomes" id="UP000723463">
    <property type="component" value="Unassembled WGS sequence"/>
</dbReference>
<evidence type="ECO:0000256" key="13">
    <source>
        <dbReference type="RuleBase" id="RU368090"/>
    </source>
</evidence>
<evidence type="ECO:0000256" key="1">
    <source>
        <dbReference type="ARBA" id="ARBA00004123"/>
    </source>
</evidence>
<keyword evidence="11 13" id="KW-0539">Nucleus</keyword>
<name>A0A9P6FJ76_9FUNG</name>
<feature type="compositionally biased region" description="Basic and acidic residues" evidence="14">
    <location>
        <begin position="507"/>
        <end position="517"/>
    </location>
</feature>
<evidence type="ECO:0000256" key="9">
    <source>
        <dbReference type="ARBA" id="ARBA00023163"/>
    </source>
</evidence>
<accession>A0A9P6FJ76</accession>
<dbReference type="CDD" id="cd21502">
    <property type="entry name" value="vWA_BABAM1"/>
    <property type="match status" value="1"/>
</dbReference>
<comment type="caution">
    <text evidence="15">The sequence shown here is derived from an EMBL/GenBank/DDBJ whole genome shotgun (WGS) entry which is preliminary data.</text>
</comment>
<dbReference type="PANTHER" id="PTHR12831">
    <property type="entry name" value="TRANSCRIPTION INITIATION FACTOR IIH TFIIH , POLYPEPTIDE 3-RELATED"/>
    <property type="match status" value="1"/>
</dbReference>
<keyword evidence="9 13" id="KW-0804">Transcription</keyword>
<feature type="compositionally biased region" description="Low complexity" evidence="14">
    <location>
        <begin position="491"/>
        <end position="500"/>
    </location>
</feature>
<feature type="region of interest" description="Disordered" evidence="14">
    <location>
        <begin position="541"/>
        <end position="634"/>
    </location>
</feature>
<dbReference type="Pfam" id="PF03850">
    <property type="entry name" value="Tfb4"/>
    <property type="match status" value="1"/>
</dbReference>
<comment type="subunit">
    <text evidence="13">Component of the 7-subunit TFIIH core complex composed of XPB/SSL2, XPD/RAD3, SSL1, TFB1, TFB2, TFB4 and TFB5, which is active in NER. The core complex associates with the 3-subunit CTD-kinase module TFIIK composed of CCL1, KIN28 and TFB3 to form the 10-subunit holoenzyme (holo-TFIIH) active in transcription.</text>
</comment>
<protein>
    <recommendedName>
        <fullName evidence="3 13">General transcription and DNA repair factor IIH subunit TFB4</fullName>
        <shortName evidence="13">TFIIH subunit TFB4</shortName>
    </recommendedName>
    <alternativeName>
        <fullName evidence="12 13">RNA polymerase II transcription factor B subunit 4</fullName>
    </alternativeName>
</protein>
<evidence type="ECO:0000256" key="10">
    <source>
        <dbReference type="ARBA" id="ARBA00023204"/>
    </source>
</evidence>